<evidence type="ECO:0000313" key="6">
    <source>
        <dbReference type="EMBL" id="KAJ1083808.1"/>
    </source>
</evidence>
<dbReference type="GO" id="GO:0005912">
    <property type="term" value="C:adherens junction"/>
    <property type="evidence" value="ECO:0007669"/>
    <property type="project" value="TreeGrafter"/>
</dbReference>
<dbReference type="PROSITE" id="PS00232">
    <property type="entry name" value="CADHERIN_1"/>
    <property type="match status" value="1"/>
</dbReference>
<protein>
    <recommendedName>
        <fullName evidence="8">Cadherin domain-containing protein</fullName>
    </recommendedName>
</protein>
<gene>
    <name evidence="6" type="ORF">NDU88_003963</name>
</gene>
<accession>A0AAV7L3A3</accession>
<dbReference type="Gene3D" id="2.60.40.60">
    <property type="entry name" value="Cadherins"/>
    <property type="match status" value="1"/>
</dbReference>
<keyword evidence="5" id="KW-0812">Transmembrane</keyword>
<dbReference type="GO" id="GO:0005509">
    <property type="term" value="F:calcium ion binding"/>
    <property type="evidence" value="ECO:0007669"/>
    <property type="project" value="InterPro"/>
</dbReference>
<evidence type="ECO:0000256" key="4">
    <source>
        <dbReference type="ARBA" id="ARBA00023136"/>
    </source>
</evidence>
<keyword evidence="5" id="KW-1133">Transmembrane helix</keyword>
<dbReference type="GO" id="GO:0008013">
    <property type="term" value="F:beta-catenin binding"/>
    <property type="evidence" value="ECO:0007669"/>
    <property type="project" value="TreeGrafter"/>
</dbReference>
<sequence>MLTVVLHLLDVNDNGPEPDPRMFTVCTYNAEAQMLNIIDLDRPPNTFPFRAELTNESAATWDVHMNEKGTAALLKPRIDLNEGYYHIYLRLFDNQNKERLTVVNATACVCSRSTRRCAGKGDTAFGLPIILAILVSVKGLLTLLFFLWLVKKPLLLAVDGPRNNLCHNGKAGRGVDDQGYKLNHLHRRLDSRPEILCNDDPTLMAAPPNDDPGEISNCIYVNE</sequence>
<keyword evidence="4 5" id="KW-0472">Membrane</keyword>
<organism evidence="6 7">
    <name type="scientific">Pleurodeles waltl</name>
    <name type="common">Iberian ribbed newt</name>
    <dbReference type="NCBI Taxonomy" id="8319"/>
    <lineage>
        <taxon>Eukaryota</taxon>
        <taxon>Metazoa</taxon>
        <taxon>Chordata</taxon>
        <taxon>Craniata</taxon>
        <taxon>Vertebrata</taxon>
        <taxon>Euteleostomi</taxon>
        <taxon>Amphibia</taxon>
        <taxon>Batrachia</taxon>
        <taxon>Caudata</taxon>
        <taxon>Salamandroidea</taxon>
        <taxon>Salamandridae</taxon>
        <taxon>Pleurodelinae</taxon>
        <taxon>Pleurodeles</taxon>
    </lineage>
</organism>
<dbReference type="GO" id="GO:0016477">
    <property type="term" value="P:cell migration"/>
    <property type="evidence" value="ECO:0007669"/>
    <property type="project" value="TreeGrafter"/>
</dbReference>
<dbReference type="InterPro" id="IPR020894">
    <property type="entry name" value="Cadherin_CS"/>
</dbReference>
<feature type="transmembrane region" description="Helical" evidence="5">
    <location>
        <begin position="125"/>
        <end position="150"/>
    </location>
</feature>
<dbReference type="AlphaFoldDB" id="A0AAV7L3A3"/>
<comment type="caution">
    <text evidence="6">The sequence shown here is derived from an EMBL/GenBank/DDBJ whole genome shotgun (WGS) entry which is preliminary data.</text>
</comment>
<dbReference type="Proteomes" id="UP001066276">
    <property type="component" value="Chromosome 12"/>
</dbReference>
<dbReference type="GO" id="GO:0034332">
    <property type="term" value="P:adherens junction organization"/>
    <property type="evidence" value="ECO:0007669"/>
    <property type="project" value="TreeGrafter"/>
</dbReference>
<dbReference type="GO" id="GO:0044331">
    <property type="term" value="P:cell-cell adhesion mediated by cadherin"/>
    <property type="evidence" value="ECO:0007669"/>
    <property type="project" value="TreeGrafter"/>
</dbReference>
<keyword evidence="3" id="KW-0106">Calcium</keyword>
<evidence type="ECO:0008006" key="8">
    <source>
        <dbReference type="Google" id="ProtNLM"/>
    </source>
</evidence>
<evidence type="ECO:0000313" key="7">
    <source>
        <dbReference type="Proteomes" id="UP001066276"/>
    </source>
</evidence>
<name>A0AAV7L3A3_PLEWA</name>
<dbReference type="SUPFAM" id="SSF49313">
    <property type="entry name" value="Cadherin-like"/>
    <property type="match status" value="1"/>
</dbReference>
<evidence type="ECO:0000256" key="2">
    <source>
        <dbReference type="ARBA" id="ARBA00022737"/>
    </source>
</evidence>
<dbReference type="GO" id="GO:0007043">
    <property type="term" value="P:cell-cell junction assembly"/>
    <property type="evidence" value="ECO:0007669"/>
    <property type="project" value="TreeGrafter"/>
</dbReference>
<dbReference type="GO" id="GO:0045296">
    <property type="term" value="F:cadherin binding"/>
    <property type="evidence" value="ECO:0007669"/>
    <property type="project" value="TreeGrafter"/>
</dbReference>
<evidence type="ECO:0000256" key="3">
    <source>
        <dbReference type="ARBA" id="ARBA00022837"/>
    </source>
</evidence>
<dbReference type="GO" id="GO:0016342">
    <property type="term" value="C:catenin complex"/>
    <property type="evidence" value="ECO:0007669"/>
    <property type="project" value="TreeGrafter"/>
</dbReference>
<keyword evidence="7" id="KW-1185">Reference proteome</keyword>
<dbReference type="PANTHER" id="PTHR24027">
    <property type="entry name" value="CADHERIN-23"/>
    <property type="match status" value="1"/>
</dbReference>
<dbReference type="InterPro" id="IPR039808">
    <property type="entry name" value="Cadherin"/>
</dbReference>
<dbReference type="GO" id="GO:0000902">
    <property type="term" value="P:cell morphogenesis"/>
    <property type="evidence" value="ECO:0007669"/>
    <property type="project" value="TreeGrafter"/>
</dbReference>
<dbReference type="EMBL" id="JANPWB010000016">
    <property type="protein sequence ID" value="KAJ1083808.1"/>
    <property type="molecule type" value="Genomic_DNA"/>
</dbReference>
<dbReference type="GO" id="GO:0016339">
    <property type="term" value="P:calcium-dependent cell-cell adhesion via plasma membrane cell adhesion molecules"/>
    <property type="evidence" value="ECO:0007669"/>
    <property type="project" value="TreeGrafter"/>
</dbReference>
<dbReference type="GO" id="GO:0005737">
    <property type="term" value="C:cytoplasm"/>
    <property type="evidence" value="ECO:0007669"/>
    <property type="project" value="TreeGrafter"/>
</dbReference>
<evidence type="ECO:0000256" key="1">
    <source>
        <dbReference type="ARBA" id="ARBA00004370"/>
    </source>
</evidence>
<dbReference type="PANTHER" id="PTHR24027:SF319">
    <property type="entry name" value="CADHERIN-1"/>
    <property type="match status" value="1"/>
</dbReference>
<keyword evidence="2" id="KW-0677">Repeat</keyword>
<reference evidence="6" key="1">
    <citation type="journal article" date="2022" name="bioRxiv">
        <title>Sequencing and chromosome-scale assembly of the giantPleurodeles waltlgenome.</title>
        <authorList>
            <person name="Brown T."/>
            <person name="Elewa A."/>
            <person name="Iarovenko S."/>
            <person name="Subramanian E."/>
            <person name="Araus A.J."/>
            <person name="Petzold A."/>
            <person name="Susuki M."/>
            <person name="Suzuki K.-i.T."/>
            <person name="Hayashi T."/>
            <person name="Toyoda A."/>
            <person name="Oliveira C."/>
            <person name="Osipova E."/>
            <person name="Leigh N.D."/>
            <person name="Simon A."/>
            <person name="Yun M.H."/>
        </authorList>
    </citation>
    <scope>NUCLEOTIDE SEQUENCE</scope>
    <source>
        <strain evidence="6">20211129_DDA</strain>
        <tissue evidence="6">Liver</tissue>
    </source>
</reference>
<dbReference type="InterPro" id="IPR015919">
    <property type="entry name" value="Cadherin-like_sf"/>
</dbReference>
<evidence type="ECO:0000256" key="5">
    <source>
        <dbReference type="SAM" id="Phobius"/>
    </source>
</evidence>
<comment type="subcellular location">
    <subcellularLocation>
        <location evidence="1">Membrane</location>
    </subcellularLocation>
</comment>
<proteinExistence type="predicted"/>